<dbReference type="PANTHER" id="PTHR33112">
    <property type="entry name" value="DOMAIN PROTEIN, PUTATIVE-RELATED"/>
    <property type="match status" value="1"/>
</dbReference>
<keyword evidence="4" id="KW-1185">Reference proteome</keyword>
<sequence>MSALEPLPRNDGDPGHYTVDEQTIECPPYCDDCRNMVKSWPWEQVQHQAVGAMEHESCPLCKFIFNTLALKDRTVPWEYGGLIQLHSWADEGDPHSDITPLRRPITDIASPASIKAARDWLEACSNNHPNCRAQFGDFLSGPSPLPHRILQLGARDGYVRIHQSTPEEKGVYATLAYRWGGRAQTVEATTKMMKKSKFENDGGPWIKVASLPQALQDAVELTRGLKIKFLWVDVLCTLQDDAADGEKTRNNFLGIHKNAAVCIRAANIDSVDKSFLRNKGPYKPVPACVVHITKGGGGDITLKFTTKSNAAWNGMCRFNGSHMDRSWTIAECFVSPRQLTITAHNEMTFHCIQPQTSLSKALTWATTINESFTQHHYQGKFGLAWLTHHKLAVDHLHRQWRMLVSDIQRNEAYRREDRPAILFSIAQDPLWEGEFMYGFWKEHARDLLIWEVVYRGVEDDRCRRLAQAPTWSWASTSAKTDYQHVEYMMNWQFRFVDWVRGSSHGLRPFLPSGLATVILKGKVVPRAHFQRKCGPAQLFLHSYEVDCNETWSEADEGGLFYLLLGQLYFGQYDNTLAAATNGTTAKATVEDVQTAFKDEAHVLVDSKASTSENPLPNTEPAAQEITPRLSQEAMEDTTQTQTGYADAVPAANPGFGPSKPIHENESQGQDTKPKSGRFSAFIEEFPREFGRRRNPVLALMQRFPRPTSKSGPSTLFAARALDPEKHTKMMVLRHVSGKTFERVALVTRTCQPNWVAFWNSVGVQEVHLV</sequence>
<evidence type="ECO:0000313" key="3">
    <source>
        <dbReference type="EMBL" id="KAH6889404.1"/>
    </source>
</evidence>
<dbReference type="PANTHER" id="PTHR33112:SF9">
    <property type="entry name" value="HETEROKARYON INCOMPATIBILITY DOMAIN-CONTAINING PROTEIN"/>
    <property type="match status" value="1"/>
</dbReference>
<proteinExistence type="predicted"/>
<comment type="caution">
    <text evidence="3">The sequence shown here is derived from an EMBL/GenBank/DDBJ whole genome shotgun (WGS) entry which is preliminary data.</text>
</comment>
<gene>
    <name evidence="3" type="ORF">B0T10DRAFT_606714</name>
</gene>
<dbReference type="EMBL" id="JAGPYM010000011">
    <property type="protein sequence ID" value="KAH6889404.1"/>
    <property type="molecule type" value="Genomic_DNA"/>
</dbReference>
<name>A0A9P9AQ98_9HYPO</name>
<dbReference type="OrthoDB" id="5362512at2759"/>
<reference evidence="3 4" key="1">
    <citation type="journal article" date="2021" name="Nat. Commun.">
        <title>Genetic determinants of endophytism in the Arabidopsis root mycobiome.</title>
        <authorList>
            <person name="Mesny F."/>
            <person name="Miyauchi S."/>
            <person name="Thiergart T."/>
            <person name="Pickel B."/>
            <person name="Atanasova L."/>
            <person name="Karlsson M."/>
            <person name="Huettel B."/>
            <person name="Barry K.W."/>
            <person name="Haridas S."/>
            <person name="Chen C."/>
            <person name="Bauer D."/>
            <person name="Andreopoulos W."/>
            <person name="Pangilinan J."/>
            <person name="LaButti K."/>
            <person name="Riley R."/>
            <person name="Lipzen A."/>
            <person name="Clum A."/>
            <person name="Drula E."/>
            <person name="Henrissat B."/>
            <person name="Kohler A."/>
            <person name="Grigoriev I.V."/>
            <person name="Martin F.M."/>
            <person name="Hacquard S."/>
        </authorList>
    </citation>
    <scope>NUCLEOTIDE SEQUENCE [LARGE SCALE GENOMIC DNA]</scope>
    <source>
        <strain evidence="3 4">MPI-CAGE-CH-0241</strain>
    </source>
</reference>
<organism evidence="3 4">
    <name type="scientific">Thelonectria olida</name>
    <dbReference type="NCBI Taxonomy" id="1576542"/>
    <lineage>
        <taxon>Eukaryota</taxon>
        <taxon>Fungi</taxon>
        <taxon>Dikarya</taxon>
        <taxon>Ascomycota</taxon>
        <taxon>Pezizomycotina</taxon>
        <taxon>Sordariomycetes</taxon>
        <taxon>Hypocreomycetidae</taxon>
        <taxon>Hypocreales</taxon>
        <taxon>Nectriaceae</taxon>
        <taxon>Thelonectria</taxon>
    </lineage>
</organism>
<evidence type="ECO:0000313" key="4">
    <source>
        <dbReference type="Proteomes" id="UP000777438"/>
    </source>
</evidence>
<dbReference type="AlphaFoldDB" id="A0A9P9AQ98"/>
<evidence type="ECO:0000256" key="1">
    <source>
        <dbReference type="SAM" id="MobiDB-lite"/>
    </source>
</evidence>
<feature type="region of interest" description="Disordered" evidence="1">
    <location>
        <begin position="646"/>
        <end position="675"/>
    </location>
</feature>
<protein>
    <recommendedName>
        <fullName evidence="2">Heterokaryon incompatibility domain-containing protein</fullName>
    </recommendedName>
</protein>
<dbReference type="Proteomes" id="UP000777438">
    <property type="component" value="Unassembled WGS sequence"/>
</dbReference>
<accession>A0A9P9AQ98</accession>
<feature type="domain" description="Heterokaryon incompatibility" evidence="2">
    <location>
        <begin position="172"/>
        <end position="282"/>
    </location>
</feature>
<dbReference type="InterPro" id="IPR010730">
    <property type="entry name" value="HET"/>
</dbReference>
<dbReference type="Pfam" id="PF06985">
    <property type="entry name" value="HET"/>
    <property type="match status" value="1"/>
</dbReference>
<evidence type="ECO:0000259" key="2">
    <source>
        <dbReference type="Pfam" id="PF06985"/>
    </source>
</evidence>